<evidence type="ECO:0000313" key="2">
    <source>
        <dbReference type="Proteomes" id="UP000324222"/>
    </source>
</evidence>
<sequence length="115" mass="12307">MVTRHGTEGVKCTISYSLLHLANCSSVSPCYPQLTLPLSVHHAAHNNMLLSSPSLHSTFSSSVISFTSSITSQTSSSASQNPNLRTHCIHHFVSAAVISIRNPRNTRALVAPLAL</sequence>
<reference evidence="1 2" key="1">
    <citation type="submission" date="2019-05" db="EMBL/GenBank/DDBJ databases">
        <title>Another draft genome of Portunus trituberculatus and its Hox gene families provides insights of decapod evolution.</title>
        <authorList>
            <person name="Jeong J.-H."/>
            <person name="Song I."/>
            <person name="Kim S."/>
            <person name="Choi T."/>
            <person name="Kim D."/>
            <person name="Ryu S."/>
            <person name="Kim W."/>
        </authorList>
    </citation>
    <scope>NUCLEOTIDE SEQUENCE [LARGE SCALE GENOMIC DNA]</scope>
    <source>
        <tissue evidence="1">Muscle</tissue>
    </source>
</reference>
<organism evidence="1 2">
    <name type="scientific">Portunus trituberculatus</name>
    <name type="common">Swimming crab</name>
    <name type="synonym">Neptunus trituberculatus</name>
    <dbReference type="NCBI Taxonomy" id="210409"/>
    <lineage>
        <taxon>Eukaryota</taxon>
        <taxon>Metazoa</taxon>
        <taxon>Ecdysozoa</taxon>
        <taxon>Arthropoda</taxon>
        <taxon>Crustacea</taxon>
        <taxon>Multicrustacea</taxon>
        <taxon>Malacostraca</taxon>
        <taxon>Eumalacostraca</taxon>
        <taxon>Eucarida</taxon>
        <taxon>Decapoda</taxon>
        <taxon>Pleocyemata</taxon>
        <taxon>Brachyura</taxon>
        <taxon>Eubrachyura</taxon>
        <taxon>Portunoidea</taxon>
        <taxon>Portunidae</taxon>
        <taxon>Portuninae</taxon>
        <taxon>Portunus</taxon>
    </lineage>
</organism>
<proteinExistence type="predicted"/>
<protein>
    <submittedName>
        <fullName evidence="1">Uncharacterized protein</fullName>
    </submittedName>
</protein>
<keyword evidence="2" id="KW-1185">Reference proteome</keyword>
<dbReference type="EMBL" id="VSRR010010556">
    <property type="protein sequence ID" value="MPC51990.1"/>
    <property type="molecule type" value="Genomic_DNA"/>
</dbReference>
<name>A0A5B7FW65_PORTR</name>
<dbReference type="AlphaFoldDB" id="A0A5B7FW65"/>
<accession>A0A5B7FW65</accession>
<dbReference type="Proteomes" id="UP000324222">
    <property type="component" value="Unassembled WGS sequence"/>
</dbReference>
<gene>
    <name evidence="1" type="ORF">E2C01_045848</name>
</gene>
<evidence type="ECO:0000313" key="1">
    <source>
        <dbReference type="EMBL" id="MPC51990.1"/>
    </source>
</evidence>
<comment type="caution">
    <text evidence="1">The sequence shown here is derived from an EMBL/GenBank/DDBJ whole genome shotgun (WGS) entry which is preliminary data.</text>
</comment>